<dbReference type="SMART" id="SM00382">
    <property type="entry name" value="AAA"/>
    <property type="match status" value="1"/>
</dbReference>
<dbReference type="CDD" id="cd19510">
    <property type="entry name" value="RecA-like_BCS1"/>
    <property type="match status" value="1"/>
</dbReference>
<evidence type="ECO:0000313" key="15">
    <source>
        <dbReference type="EMBL" id="ANM86792.1"/>
    </source>
</evidence>
<dbReference type="InterPro" id="IPR027417">
    <property type="entry name" value="P-loop_NTPase"/>
</dbReference>
<dbReference type="Pfam" id="PF00004">
    <property type="entry name" value="AAA"/>
    <property type="match status" value="1"/>
</dbReference>
<evidence type="ECO:0000256" key="9">
    <source>
        <dbReference type="ARBA" id="ARBA00023128"/>
    </source>
</evidence>
<evidence type="ECO:0000256" key="1">
    <source>
        <dbReference type="ARBA" id="ARBA00004434"/>
    </source>
</evidence>
<dbReference type="PROSITE" id="PS00674">
    <property type="entry name" value="AAA"/>
    <property type="match status" value="1"/>
</dbReference>
<dbReference type="GO" id="GO:0016887">
    <property type="term" value="F:ATP hydrolysis activity"/>
    <property type="evidence" value="ECO:0007669"/>
    <property type="project" value="InterPro"/>
</dbReference>
<evidence type="ECO:0000256" key="6">
    <source>
        <dbReference type="ARBA" id="ARBA00022801"/>
    </source>
</evidence>
<dbReference type="InterPro" id="IPR003959">
    <property type="entry name" value="ATPase_AAA_core"/>
</dbReference>
<dbReference type="InterPro" id="IPR050747">
    <property type="entry name" value="Mitochondrial_chaperone_BCS1"/>
</dbReference>
<comment type="subcellular location">
    <subcellularLocation>
        <location evidence="1">Mitochondrion inner membrane</location>
        <topology evidence="1">Single-pass membrane protein</topology>
    </subcellularLocation>
</comment>
<dbReference type="SMART" id="SM01024">
    <property type="entry name" value="BCS1_N"/>
    <property type="match status" value="1"/>
</dbReference>
<evidence type="ECO:0000256" key="7">
    <source>
        <dbReference type="ARBA" id="ARBA00022840"/>
    </source>
</evidence>
<dbReference type="InterPro" id="IPR003960">
    <property type="entry name" value="ATPase_AAA_CS"/>
</dbReference>
<reference evidence="15" key="1">
    <citation type="journal article" date="2016" name="Mol. Biol. Evol.">
        <title>Novel hydrogenosomes in the microaerophilic jakobid Stygiella incarcerata.</title>
        <authorList>
            <person name="Leger M.M."/>
            <person name="Eme L."/>
            <person name="Hug L.A."/>
            <person name="Roger A.J."/>
        </authorList>
    </citation>
    <scope>NUCLEOTIDE SEQUENCE</scope>
</reference>
<dbReference type="Pfam" id="PF25426">
    <property type="entry name" value="AAA_lid_BCS1"/>
    <property type="match status" value="1"/>
</dbReference>
<evidence type="ECO:0000256" key="3">
    <source>
        <dbReference type="ARBA" id="ARBA00022692"/>
    </source>
</evidence>
<protein>
    <submittedName>
        <fullName evidence="15">Mitochondrial chaperone BCS-1</fullName>
    </submittedName>
</protein>
<keyword evidence="9" id="KW-0496">Mitochondrion</keyword>
<keyword evidence="3" id="KW-0812">Transmembrane</keyword>
<evidence type="ECO:0000256" key="8">
    <source>
        <dbReference type="ARBA" id="ARBA00022989"/>
    </source>
</evidence>
<dbReference type="GO" id="GO:0005743">
    <property type="term" value="C:mitochondrial inner membrane"/>
    <property type="evidence" value="ECO:0007669"/>
    <property type="project" value="UniProtKB-SubCell"/>
</dbReference>
<feature type="domain" description="AAA+ ATPase" evidence="13">
    <location>
        <begin position="246"/>
        <end position="381"/>
    </location>
</feature>
<dbReference type="GO" id="GO:0005524">
    <property type="term" value="F:ATP binding"/>
    <property type="evidence" value="ECO:0007669"/>
    <property type="project" value="UniProtKB-KW"/>
</dbReference>
<accession>A0A192ZIP1</accession>
<proteinExistence type="evidence at transcript level"/>
<evidence type="ECO:0000256" key="10">
    <source>
        <dbReference type="ARBA" id="ARBA00023136"/>
    </source>
</evidence>
<keyword evidence="4 12" id="KW-0547">Nucleotide-binding</keyword>
<comment type="catalytic activity">
    <reaction evidence="11">
        <text>ATP + H2O = ADP + phosphate + H(+)</text>
        <dbReference type="Rhea" id="RHEA:13065"/>
        <dbReference type="ChEBI" id="CHEBI:15377"/>
        <dbReference type="ChEBI" id="CHEBI:15378"/>
        <dbReference type="ChEBI" id="CHEBI:30616"/>
        <dbReference type="ChEBI" id="CHEBI:43474"/>
        <dbReference type="ChEBI" id="CHEBI:456216"/>
    </reaction>
    <physiologicalReaction direction="left-to-right" evidence="11">
        <dbReference type="Rhea" id="RHEA:13066"/>
    </physiologicalReaction>
</comment>
<name>A0A192ZIP1_9EUKA</name>
<evidence type="ECO:0000256" key="11">
    <source>
        <dbReference type="ARBA" id="ARBA00048778"/>
    </source>
</evidence>
<evidence type="ECO:0000256" key="2">
    <source>
        <dbReference type="ARBA" id="ARBA00007448"/>
    </source>
</evidence>
<evidence type="ECO:0000259" key="13">
    <source>
        <dbReference type="SMART" id="SM00382"/>
    </source>
</evidence>
<dbReference type="EMBL" id="KT984572">
    <property type="protein sequence ID" value="ANM86792.1"/>
    <property type="molecule type" value="mRNA"/>
</dbReference>
<keyword evidence="8" id="KW-1133">Transmembrane helix</keyword>
<keyword evidence="5" id="KW-0999">Mitochondrion inner membrane</keyword>
<dbReference type="PANTHER" id="PTHR23070">
    <property type="entry name" value="BCS1 AAA-TYPE ATPASE"/>
    <property type="match status" value="1"/>
</dbReference>
<keyword evidence="7 12" id="KW-0067">ATP-binding</keyword>
<evidence type="ECO:0000256" key="12">
    <source>
        <dbReference type="RuleBase" id="RU003651"/>
    </source>
</evidence>
<dbReference type="InterPro" id="IPR003593">
    <property type="entry name" value="AAA+_ATPase"/>
</dbReference>
<dbReference type="Pfam" id="PF08740">
    <property type="entry name" value="BCS1_N"/>
    <property type="match status" value="1"/>
</dbReference>
<dbReference type="Gene3D" id="3.40.50.300">
    <property type="entry name" value="P-loop containing nucleotide triphosphate hydrolases"/>
    <property type="match status" value="1"/>
</dbReference>
<evidence type="ECO:0000256" key="4">
    <source>
        <dbReference type="ARBA" id="ARBA00022741"/>
    </source>
</evidence>
<dbReference type="InterPro" id="IPR057495">
    <property type="entry name" value="AAA_lid_BCS1"/>
</dbReference>
<keyword evidence="6" id="KW-0378">Hydrolase</keyword>
<evidence type="ECO:0000259" key="14">
    <source>
        <dbReference type="SMART" id="SM01024"/>
    </source>
</evidence>
<evidence type="ECO:0000256" key="5">
    <source>
        <dbReference type="ARBA" id="ARBA00022792"/>
    </source>
</evidence>
<sequence length="481" mass="54384">MISSFFFEELPKKLLFENTILQAMILASITALLIKAIVYAKNSLDERLFTILHIERGDPAFHWIQSFLCKHCVLRSNLLVRTMDCDDEHDHDEDGDMSESTIEGACSKIASNVEFLPGLGSHHFHYKGKNVWVTLHQRDKGAEVGGRSRGSDSILKSITFRVPGGTTEWFRELIAEAYGHIEHKRRSKTHMYMLDQWGESWEVVSARAKRSMDTVHLDGTQSEDIMSDIRRFLNSREFFAKHGIPYRRGYLLYGPPGCGKSSFVISVAGELGLNICILSLSSNKKLSDDNLASILNSAPSRSILLLEDIDCSFGEIRKKEKKSSEDSDSSLTFGGLLNALDGACAQEGRIVFMTTNHADRLDAALIRPGRVDKMFRFGNATSLMMQKFFLSFFAEYRVTEKQAKEFSNELVLLDNPISMAQIQVYLLEYRDDPVAALRNVREIKNWNHAQIAQEKDVDKEENECEEVEVGIHKTESSCSTA</sequence>
<dbReference type="InterPro" id="IPR014851">
    <property type="entry name" value="BCS1_N"/>
</dbReference>
<dbReference type="AlphaFoldDB" id="A0A192ZIP1"/>
<comment type="similarity">
    <text evidence="2">Belongs to the AAA ATPase family. BCS1 subfamily.</text>
</comment>
<keyword evidence="10" id="KW-0472">Membrane</keyword>
<feature type="domain" description="BCS1 N-terminal" evidence="14">
    <location>
        <begin position="24"/>
        <end position="215"/>
    </location>
</feature>
<organism evidence="15">
    <name type="scientific">Stygiella incarcerata</name>
    <dbReference type="NCBI Taxonomy" id="1712417"/>
    <lineage>
        <taxon>Eukaryota</taxon>
        <taxon>Discoba</taxon>
        <taxon>Jakobida</taxon>
        <taxon>Andalucina</taxon>
        <taxon>Stygiellidae</taxon>
        <taxon>Stygiella</taxon>
    </lineage>
</organism>
<dbReference type="SUPFAM" id="SSF52540">
    <property type="entry name" value="P-loop containing nucleoside triphosphate hydrolases"/>
    <property type="match status" value="1"/>
</dbReference>
<gene>
    <name evidence="15" type="primary">BCS1</name>
</gene>